<keyword evidence="1" id="KW-0472">Membrane</keyword>
<name>A0AA38WJD6_9ASTR</name>
<feature type="transmembrane region" description="Helical" evidence="1">
    <location>
        <begin position="63"/>
        <end position="92"/>
    </location>
</feature>
<dbReference type="PANTHER" id="PTHR33133:SF50">
    <property type="entry name" value="TRANSMEMBRANE PROTEIN"/>
    <property type="match status" value="1"/>
</dbReference>
<sequence>METPPPVHSLSLTGVISETGRIIRNNRLHFTDLSFLFLPLAVDVAILSTPAQRLSGHHHKSPILHLLLYHLTSYILSLSAIAAITFSTYIAFQGKPVGNFSASVKTLTTSSFRILSTAIAIHLLQFGISLAFLTLVGSIVAVPRNLGLGFVIIDYYENSIELTSWFHTVIGGALLAILVYFQVNWSLAFPIAVAESKWGFAALKRSSYLMKGMRSVSFSLLLCFGGLGFVMVLFYTDIVLADGNSFDLFNWPTLLRSAFCTYCLITFMLMITAGNTVLYMYCKAFHGELALEGCFRRTLLLENTPISDL</sequence>
<gene>
    <name evidence="2" type="ORF">OSB04_018480</name>
</gene>
<comment type="caution">
    <text evidence="2">The sequence shown here is derived from an EMBL/GenBank/DDBJ whole genome shotgun (WGS) entry which is preliminary data.</text>
</comment>
<protein>
    <submittedName>
        <fullName evidence="2">Uncharacterized protein</fullName>
    </submittedName>
</protein>
<feature type="transmembrane region" description="Helical" evidence="1">
    <location>
        <begin position="215"/>
        <end position="235"/>
    </location>
</feature>
<dbReference type="Proteomes" id="UP001172457">
    <property type="component" value="Chromosome 4"/>
</dbReference>
<dbReference type="EMBL" id="JARYMX010000004">
    <property type="protein sequence ID" value="KAJ9554435.1"/>
    <property type="molecule type" value="Genomic_DNA"/>
</dbReference>
<dbReference type="AlphaFoldDB" id="A0AA38WJD6"/>
<evidence type="ECO:0000313" key="3">
    <source>
        <dbReference type="Proteomes" id="UP001172457"/>
    </source>
</evidence>
<feature type="transmembrane region" description="Helical" evidence="1">
    <location>
        <begin position="255"/>
        <end position="281"/>
    </location>
</feature>
<keyword evidence="1" id="KW-0812">Transmembrane</keyword>
<keyword evidence="3" id="KW-1185">Reference proteome</keyword>
<organism evidence="2 3">
    <name type="scientific">Centaurea solstitialis</name>
    <name type="common">yellow star-thistle</name>
    <dbReference type="NCBI Taxonomy" id="347529"/>
    <lineage>
        <taxon>Eukaryota</taxon>
        <taxon>Viridiplantae</taxon>
        <taxon>Streptophyta</taxon>
        <taxon>Embryophyta</taxon>
        <taxon>Tracheophyta</taxon>
        <taxon>Spermatophyta</taxon>
        <taxon>Magnoliopsida</taxon>
        <taxon>eudicotyledons</taxon>
        <taxon>Gunneridae</taxon>
        <taxon>Pentapetalae</taxon>
        <taxon>asterids</taxon>
        <taxon>campanulids</taxon>
        <taxon>Asterales</taxon>
        <taxon>Asteraceae</taxon>
        <taxon>Carduoideae</taxon>
        <taxon>Cardueae</taxon>
        <taxon>Centaureinae</taxon>
        <taxon>Centaurea</taxon>
    </lineage>
</organism>
<evidence type="ECO:0000256" key="1">
    <source>
        <dbReference type="SAM" id="Phobius"/>
    </source>
</evidence>
<feature type="transmembrane region" description="Helical" evidence="1">
    <location>
        <begin position="33"/>
        <end position="51"/>
    </location>
</feature>
<proteinExistence type="predicted"/>
<evidence type="ECO:0000313" key="2">
    <source>
        <dbReference type="EMBL" id="KAJ9554435.1"/>
    </source>
</evidence>
<dbReference type="PANTHER" id="PTHR33133">
    <property type="entry name" value="OS08G0107100 PROTEIN-RELATED"/>
    <property type="match status" value="1"/>
</dbReference>
<feature type="transmembrane region" description="Helical" evidence="1">
    <location>
        <begin position="162"/>
        <end position="181"/>
    </location>
</feature>
<feature type="transmembrane region" description="Helical" evidence="1">
    <location>
        <begin position="112"/>
        <end position="142"/>
    </location>
</feature>
<reference evidence="2" key="1">
    <citation type="submission" date="2023-03" db="EMBL/GenBank/DDBJ databases">
        <title>Chromosome-scale reference genome and RAD-based genetic map of yellow starthistle (Centaurea solstitialis) reveal putative structural variation and QTLs associated with invader traits.</title>
        <authorList>
            <person name="Reatini B."/>
            <person name="Cang F.A."/>
            <person name="Jiang Q."/>
            <person name="Mckibben M.T.W."/>
            <person name="Barker M.S."/>
            <person name="Rieseberg L.H."/>
            <person name="Dlugosch K.M."/>
        </authorList>
    </citation>
    <scope>NUCLEOTIDE SEQUENCE</scope>
    <source>
        <strain evidence="2">CAN-66</strain>
        <tissue evidence="2">Leaf</tissue>
    </source>
</reference>
<accession>A0AA38WJD6</accession>
<keyword evidence="1" id="KW-1133">Transmembrane helix</keyword>